<sequence length="140" mass="15059">MHRLVLLLACTLGIAGCNAGADGGSHLTGSTWHFERIDGERPASEAASLTFSKDHIGVKVGCNRLGGPWRMGEERLIAGPFTQTEMACPTPAWSQEKAVGSLLVATPRIEVEGNRMTLQSRGHTAQLVRKHTPDSDAKDR</sequence>
<accession>A0A916X4C8</accession>
<evidence type="ECO:0000259" key="3">
    <source>
        <dbReference type="Pfam" id="PF03724"/>
    </source>
</evidence>
<organism evidence="4 5">
    <name type="scientific">Novosphingobium endophyticum</name>
    <dbReference type="NCBI Taxonomy" id="1955250"/>
    <lineage>
        <taxon>Bacteria</taxon>
        <taxon>Pseudomonadati</taxon>
        <taxon>Pseudomonadota</taxon>
        <taxon>Alphaproteobacteria</taxon>
        <taxon>Sphingomonadales</taxon>
        <taxon>Sphingomonadaceae</taxon>
        <taxon>Novosphingobium</taxon>
    </lineage>
</organism>
<dbReference type="InterPro" id="IPR038670">
    <property type="entry name" value="HslJ-like_sf"/>
</dbReference>
<dbReference type="InterPro" id="IPR005184">
    <property type="entry name" value="DUF306_Meta_HslJ"/>
</dbReference>
<dbReference type="EMBL" id="BMHK01000001">
    <property type="protein sequence ID" value="GGB87516.1"/>
    <property type="molecule type" value="Genomic_DNA"/>
</dbReference>
<reference evidence="4" key="2">
    <citation type="submission" date="2020-09" db="EMBL/GenBank/DDBJ databases">
        <authorList>
            <person name="Sun Q."/>
            <person name="Zhou Y."/>
        </authorList>
    </citation>
    <scope>NUCLEOTIDE SEQUENCE</scope>
    <source>
        <strain evidence="4">CGMCC 1.15095</strain>
    </source>
</reference>
<dbReference type="PANTHER" id="PTHR35535">
    <property type="entry name" value="HEAT SHOCK PROTEIN HSLJ"/>
    <property type="match status" value="1"/>
</dbReference>
<evidence type="ECO:0000313" key="5">
    <source>
        <dbReference type="Proteomes" id="UP000608154"/>
    </source>
</evidence>
<reference evidence="4" key="1">
    <citation type="journal article" date="2014" name="Int. J. Syst. Evol. Microbiol.">
        <title>Complete genome sequence of Corynebacterium casei LMG S-19264T (=DSM 44701T), isolated from a smear-ripened cheese.</title>
        <authorList>
            <consortium name="US DOE Joint Genome Institute (JGI-PGF)"/>
            <person name="Walter F."/>
            <person name="Albersmeier A."/>
            <person name="Kalinowski J."/>
            <person name="Ruckert C."/>
        </authorList>
    </citation>
    <scope>NUCLEOTIDE SEQUENCE</scope>
    <source>
        <strain evidence="4">CGMCC 1.15095</strain>
    </source>
</reference>
<proteinExistence type="predicted"/>
<keyword evidence="2" id="KW-0732">Signal</keyword>
<feature type="signal peptide" evidence="2">
    <location>
        <begin position="1"/>
        <end position="21"/>
    </location>
</feature>
<dbReference type="RefSeq" id="WP_188767365.1">
    <property type="nucleotide sequence ID" value="NZ_BMHK01000001.1"/>
</dbReference>
<dbReference type="Proteomes" id="UP000608154">
    <property type="component" value="Unassembled WGS sequence"/>
</dbReference>
<protein>
    <recommendedName>
        <fullName evidence="3">DUF306 domain-containing protein</fullName>
    </recommendedName>
</protein>
<name>A0A916X4C8_9SPHN</name>
<dbReference type="Pfam" id="PF03724">
    <property type="entry name" value="META"/>
    <property type="match status" value="1"/>
</dbReference>
<dbReference type="PROSITE" id="PS51257">
    <property type="entry name" value="PROKAR_LIPOPROTEIN"/>
    <property type="match status" value="1"/>
</dbReference>
<feature type="region of interest" description="Disordered" evidence="1">
    <location>
        <begin position="119"/>
        <end position="140"/>
    </location>
</feature>
<dbReference type="Gene3D" id="2.40.128.270">
    <property type="match status" value="1"/>
</dbReference>
<evidence type="ECO:0000256" key="1">
    <source>
        <dbReference type="SAM" id="MobiDB-lite"/>
    </source>
</evidence>
<dbReference type="AlphaFoldDB" id="A0A916X4C8"/>
<evidence type="ECO:0000313" key="4">
    <source>
        <dbReference type="EMBL" id="GGB87516.1"/>
    </source>
</evidence>
<keyword evidence="5" id="KW-1185">Reference proteome</keyword>
<dbReference type="InterPro" id="IPR053147">
    <property type="entry name" value="Hsp_HslJ-like"/>
</dbReference>
<evidence type="ECO:0000256" key="2">
    <source>
        <dbReference type="SAM" id="SignalP"/>
    </source>
</evidence>
<feature type="chain" id="PRO_5037503296" description="DUF306 domain-containing protein" evidence="2">
    <location>
        <begin position="22"/>
        <end position="140"/>
    </location>
</feature>
<feature type="domain" description="DUF306" evidence="3">
    <location>
        <begin position="25"/>
        <end position="127"/>
    </location>
</feature>
<gene>
    <name evidence="4" type="ORF">GCM10011494_02340</name>
</gene>
<feature type="compositionally biased region" description="Basic and acidic residues" evidence="1">
    <location>
        <begin position="131"/>
        <end position="140"/>
    </location>
</feature>
<dbReference type="PANTHER" id="PTHR35535:SF2">
    <property type="entry name" value="DUF306 DOMAIN-CONTAINING PROTEIN"/>
    <property type="match status" value="1"/>
</dbReference>
<comment type="caution">
    <text evidence="4">The sequence shown here is derived from an EMBL/GenBank/DDBJ whole genome shotgun (WGS) entry which is preliminary data.</text>
</comment>